<dbReference type="Proteomes" id="UP001205566">
    <property type="component" value="Unassembled WGS sequence"/>
</dbReference>
<protein>
    <recommendedName>
        <fullName evidence="3">Galactose mutarotase</fullName>
    </recommendedName>
</protein>
<evidence type="ECO:0000313" key="2">
    <source>
        <dbReference type="Proteomes" id="UP001205566"/>
    </source>
</evidence>
<evidence type="ECO:0000313" key="1">
    <source>
        <dbReference type="EMBL" id="MCQ3831018.1"/>
    </source>
</evidence>
<keyword evidence="2" id="KW-1185">Reference proteome</keyword>
<proteinExistence type="predicted"/>
<dbReference type="InterPro" id="IPR014718">
    <property type="entry name" value="GH-type_carb-bd"/>
</dbReference>
<reference evidence="1" key="1">
    <citation type="thesis" date="2020" institute="Technische Universitat Dresden" country="Dresden, Germany">
        <title>The Agarolytic System of Microbulbifer elongatus PORT2, Isolated from Batu Karas, Pangandaran West Java Indonesia.</title>
        <authorList>
            <person name="Anggraeni S.R."/>
        </authorList>
    </citation>
    <scope>NUCLEOTIDE SEQUENCE</scope>
    <source>
        <strain evidence="1">PORT2</strain>
    </source>
</reference>
<dbReference type="SUPFAM" id="SSF74650">
    <property type="entry name" value="Galactose mutarotase-like"/>
    <property type="match status" value="1"/>
</dbReference>
<dbReference type="Gene3D" id="2.70.98.10">
    <property type="match status" value="1"/>
</dbReference>
<dbReference type="RefSeq" id="WP_255875927.1">
    <property type="nucleotide sequence ID" value="NZ_JACASI010000045.1"/>
</dbReference>
<accession>A0ABT1P4J1</accession>
<organism evidence="1 2">
    <name type="scientific">Microbulbifer elongatus</name>
    <dbReference type="NCBI Taxonomy" id="86173"/>
    <lineage>
        <taxon>Bacteria</taxon>
        <taxon>Pseudomonadati</taxon>
        <taxon>Pseudomonadota</taxon>
        <taxon>Gammaproteobacteria</taxon>
        <taxon>Cellvibrionales</taxon>
        <taxon>Microbulbiferaceae</taxon>
        <taxon>Microbulbifer</taxon>
    </lineage>
</organism>
<sequence length="343" mass="37690">MANPTATIEHLKGEGLSVFRLKNRFLSLDIAPDLGGKIISLRSGQALQTEWLWKNERTPYQPAQLDHSYTRQHDTGGIDECFPSVDACELPANAGDRAGLTLPDHGELYGRPWTHQESAVHSDGTATLTLRQLCQTLPLTFERRLLLAPDSGTLRFEYRVENLSDSPVPFSWCMHPALAIAPGMQLRLPDHHQLYCSYASDNAPLTTGDQFRWPLTPNGTDMSVIPDPDTDSGYATKFLSHQDLFDCTSGNSRAIAGLENPATGEALHFVLPPAEVPHIALWLNYRGWAGDGGVPYFNLVLEPAIGNADSLRELLDRGTAPTVPPRASRSWSFEVHATTPGLC</sequence>
<comment type="caution">
    <text evidence="1">The sequence shown here is derived from an EMBL/GenBank/DDBJ whole genome shotgun (WGS) entry which is preliminary data.</text>
</comment>
<dbReference type="EMBL" id="JACASI010000045">
    <property type="protein sequence ID" value="MCQ3831018.1"/>
    <property type="molecule type" value="Genomic_DNA"/>
</dbReference>
<dbReference type="InterPro" id="IPR011013">
    <property type="entry name" value="Gal_mutarotase_sf_dom"/>
</dbReference>
<evidence type="ECO:0008006" key="3">
    <source>
        <dbReference type="Google" id="ProtNLM"/>
    </source>
</evidence>
<gene>
    <name evidence="1" type="ORF">HXX02_16380</name>
</gene>
<name>A0ABT1P4J1_9GAMM</name>